<feature type="domain" description="AMP-binding enzyme C-terminal" evidence="4">
    <location>
        <begin position="423"/>
        <end position="498"/>
    </location>
</feature>
<evidence type="ECO:0000256" key="1">
    <source>
        <dbReference type="ARBA" id="ARBA00006432"/>
    </source>
</evidence>
<organism evidence="5 6">
    <name type="scientific">Caballeronia cordobensis</name>
    <name type="common">Burkholderia cordobensis</name>
    <dbReference type="NCBI Taxonomy" id="1353886"/>
    <lineage>
        <taxon>Bacteria</taxon>
        <taxon>Pseudomonadati</taxon>
        <taxon>Pseudomonadota</taxon>
        <taxon>Betaproteobacteria</taxon>
        <taxon>Burkholderiales</taxon>
        <taxon>Burkholderiaceae</taxon>
        <taxon>Caballeronia</taxon>
    </lineage>
</organism>
<evidence type="ECO:0000259" key="3">
    <source>
        <dbReference type="Pfam" id="PF00501"/>
    </source>
</evidence>
<evidence type="ECO:0000256" key="2">
    <source>
        <dbReference type="ARBA" id="ARBA00022598"/>
    </source>
</evidence>
<name>A0A158GZJ8_CABCO</name>
<dbReference type="InterPro" id="IPR050237">
    <property type="entry name" value="ATP-dep_AMP-bd_enzyme"/>
</dbReference>
<evidence type="ECO:0000313" key="5">
    <source>
        <dbReference type="EMBL" id="SAL37486.1"/>
    </source>
</evidence>
<dbReference type="FunFam" id="3.30.300.30:FF:000008">
    <property type="entry name" value="2,3-dihydroxybenzoate-AMP ligase"/>
    <property type="match status" value="1"/>
</dbReference>
<evidence type="ECO:0000313" key="6">
    <source>
        <dbReference type="Proteomes" id="UP000054740"/>
    </source>
</evidence>
<dbReference type="Pfam" id="PF00501">
    <property type="entry name" value="AMP-binding"/>
    <property type="match status" value="1"/>
</dbReference>
<keyword evidence="2 5" id="KW-0436">Ligase</keyword>
<dbReference type="AlphaFoldDB" id="A0A158GZJ8"/>
<reference evidence="6" key="1">
    <citation type="submission" date="2016-01" db="EMBL/GenBank/DDBJ databases">
        <authorList>
            <person name="Peeters C."/>
        </authorList>
    </citation>
    <scope>NUCLEOTIDE SEQUENCE [LARGE SCALE GENOMIC DNA]</scope>
</reference>
<dbReference type="SUPFAM" id="SSF56801">
    <property type="entry name" value="Acetyl-CoA synthetase-like"/>
    <property type="match status" value="1"/>
</dbReference>
<sequence length="517" mass="57182">MYLTNCLHRALQQTPDQLVTSFRGRTRTYREFCDRVARLAHALLALGMQPDSRVGMLALNSDRYFEYMMAVWWGGGVLNPVNIRWSVPEIVYSLDDCNTRILIVDEHYAHLAASIRGSAACPPKLIYAGDGEAPAGMLSFESLIASHAPVEDMRRGYEDLAAIMYTGGTTGSPKGVMLSHRNLWTGCVNRLVDAPPIPNGRTLHSAPFFHIAAMTRALLQFIRGDMNVIIPMFQPAEVLETIERERITDIALVPIMIQATISHPDFQRRDLSSLQRVAYGASPMTAAVLEKTIAMLPNVEFNHSYGLTEGMIVSSNPADNHHEAARKKGLHTSAGRSICGTEIKIVDGQDNEVPRGTVGEIIVRGPTVMQGYWNKPEETAQTLRGGWLHTGDGAYMDADGYVFIVDRIKDMIISGGENVYSAEVENAIARHPAVAMCAVIGIPHEIWGEAVHAVVVLKPQSTLSENDLRLHCREHIAGYKCPKSIEFRAELPMSAAGKILKRNLRTPYWENKSRAVN</sequence>
<dbReference type="Pfam" id="PF13193">
    <property type="entry name" value="AMP-binding_C"/>
    <property type="match status" value="1"/>
</dbReference>
<dbReference type="InterPro" id="IPR020845">
    <property type="entry name" value="AMP-binding_CS"/>
</dbReference>
<dbReference type="CDD" id="cd17631">
    <property type="entry name" value="FACL_FadD13-like"/>
    <property type="match status" value="1"/>
</dbReference>
<gene>
    <name evidence="5" type="ORF">AWB70_02713</name>
</gene>
<dbReference type="Gene3D" id="3.40.50.12780">
    <property type="entry name" value="N-terminal domain of ligase-like"/>
    <property type="match status" value="1"/>
</dbReference>
<feature type="domain" description="AMP-dependent synthetase/ligase" evidence="3">
    <location>
        <begin position="8"/>
        <end position="373"/>
    </location>
</feature>
<accession>A0A158GZJ8</accession>
<protein>
    <submittedName>
        <fullName evidence="5">AMP-dependent synthetase and ligase</fullName>
    </submittedName>
</protein>
<dbReference type="NCBIfam" id="NF004837">
    <property type="entry name" value="PRK06187.1"/>
    <property type="match status" value="1"/>
</dbReference>
<proteinExistence type="inferred from homology"/>
<dbReference type="InterPro" id="IPR042099">
    <property type="entry name" value="ANL_N_sf"/>
</dbReference>
<dbReference type="RefSeq" id="WP_045462357.1">
    <property type="nucleotide sequence ID" value="NZ_AP014579.1"/>
</dbReference>
<dbReference type="PANTHER" id="PTHR43767:SF1">
    <property type="entry name" value="NONRIBOSOMAL PEPTIDE SYNTHASE PES1 (EUROFUNG)-RELATED"/>
    <property type="match status" value="1"/>
</dbReference>
<dbReference type="InterPro" id="IPR045851">
    <property type="entry name" value="AMP-bd_C_sf"/>
</dbReference>
<dbReference type="Proteomes" id="UP000054740">
    <property type="component" value="Unassembled WGS sequence"/>
</dbReference>
<dbReference type="InterPro" id="IPR000873">
    <property type="entry name" value="AMP-dep_synth/lig_dom"/>
</dbReference>
<dbReference type="GO" id="GO:0016878">
    <property type="term" value="F:acid-thiol ligase activity"/>
    <property type="evidence" value="ECO:0007669"/>
    <property type="project" value="UniProtKB-ARBA"/>
</dbReference>
<dbReference type="EMBL" id="FCNY02000006">
    <property type="protein sequence ID" value="SAL37486.1"/>
    <property type="molecule type" value="Genomic_DNA"/>
</dbReference>
<comment type="similarity">
    <text evidence="1">Belongs to the ATP-dependent AMP-binding enzyme family.</text>
</comment>
<dbReference type="Gene3D" id="3.30.300.30">
    <property type="match status" value="1"/>
</dbReference>
<dbReference type="PROSITE" id="PS00455">
    <property type="entry name" value="AMP_BINDING"/>
    <property type="match status" value="1"/>
</dbReference>
<evidence type="ECO:0000259" key="4">
    <source>
        <dbReference type="Pfam" id="PF13193"/>
    </source>
</evidence>
<dbReference type="PANTHER" id="PTHR43767">
    <property type="entry name" value="LONG-CHAIN-FATTY-ACID--COA LIGASE"/>
    <property type="match status" value="1"/>
</dbReference>
<keyword evidence="6" id="KW-1185">Reference proteome</keyword>
<dbReference type="InterPro" id="IPR025110">
    <property type="entry name" value="AMP-bd_C"/>
</dbReference>